<dbReference type="Gene3D" id="3.40.47.10">
    <property type="match status" value="1"/>
</dbReference>
<dbReference type="SUPFAM" id="SSF53901">
    <property type="entry name" value="Thiolase-like"/>
    <property type="match status" value="1"/>
</dbReference>
<dbReference type="InterPro" id="IPR014031">
    <property type="entry name" value="Ketoacyl_synth_C"/>
</dbReference>
<dbReference type="InterPro" id="IPR006162">
    <property type="entry name" value="Ppantetheine_attach_site"/>
</dbReference>
<comment type="caution">
    <text evidence="6">The sequence shown here is derived from an EMBL/GenBank/DDBJ whole genome shotgun (WGS) entry which is preliminary data.</text>
</comment>
<dbReference type="InterPro" id="IPR020841">
    <property type="entry name" value="PKS_Beta-ketoAc_synthase_dom"/>
</dbReference>
<dbReference type="InterPro" id="IPR014043">
    <property type="entry name" value="Acyl_transferase_dom"/>
</dbReference>
<organism evidence="6 7">
    <name type="scientific">Paenibacillus profundus</name>
    <dbReference type="NCBI Taxonomy" id="1173085"/>
    <lineage>
        <taxon>Bacteria</taxon>
        <taxon>Bacillati</taxon>
        <taxon>Bacillota</taxon>
        <taxon>Bacilli</taxon>
        <taxon>Bacillales</taxon>
        <taxon>Paenibacillaceae</taxon>
        <taxon>Paenibacillus</taxon>
    </lineage>
</organism>
<feature type="domain" description="Carrier" evidence="4">
    <location>
        <begin position="909"/>
        <end position="985"/>
    </location>
</feature>
<dbReference type="Gene3D" id="1.10.1200.10">
    <property type="entry name" value="ACP-like"/>
    <property type="match status" value="1"/>
</dbReference>
<dbReference type="InterPro" id="IPR036736">
    <property type="entry name" value="ACP-like_sf"/>
</dbReference>
<sequence>MTVSETENTIAIIGMSGRFPGAGHVGQFWDNLKHGQESITFFTDDMLREAGVREDKLHAPNYVKAAPVLTDIDKFDYPFFGMSKREADMLDPQHRLLLMCAWEALEDAGYVADSYEGLISLFAGCGFNNYLVNEILSRKDDFSEEELQMVLQTNSNDYLSTRISYKLNLRGTSVTLQTACSTSLVAVHYACQSLLMYQSDLALAGGASLRIPALEGYMYQEGGIFSPDGHCRAFDAEAKGTIFGSGAGIVALKRLEDALEHRDHIYALIKGSAANNDGSSKVGYTAPSVEGQRRVVTEAMMMAEADPRTIGYIEAHGTGTVLGDPIEIAALQEAFGDTGDKQYCAIGSVKTNIGHLNAASGIAGLIKSVLMLYNKQIPPSLHYHRPNPAIDFKESPFYVNTALTDWAAAAHPRRAGVSSFGIGGTNAHLILEEAPTSPKAGSRMEQVLLLSARTDTALDSMAAALHRHLQLHPELAMEDVAYTLQVGRQAFPYRYAALSGVDGGLKLIGKNKTDKGKAKIIFMFPGQGSQYINMAAGLYEHIPLFRRWADKCFAELNKHLRTDLAPILFGAPEGGANAALLDQTAIAQPLLFVVEYALARCLMDWGLEPHAMIGHSLGEYVAACIAGVISLEDALAIIVKRGELMQQSPGGAMLAVSAPFGEIGGFTDEGIHLSAVNNPGSCTVAGDGEAILRLAARLETAGIGHKLLPVSHAFHSPLMAPVLGPFEQVMQKYKLHAPHIPYISNVTGDYMTEAQVKNPRYWSDHIRETVNFSAGIETLRQSGNLMWLEVGPGKALTQLVHQHGIESLKGNVLNMMRHGKEDESDVSALLKGLSACWLSGADIQWEKLHPALPGRVSLPTYPFEGRRCWIDGKQDSEWVEEQGLATAAGDSEVVRSSADRAHLSTAYVPPADGLQGNLVDIWEQVLGIRPIGIKDDFFELGGHSLLATQLISRLRNLIPEIEIQFDRIFNYPTIEGIAEQIEMQMIEHLESNFH</sequence>
<keyword evidence="1" id="KW-0596">Phosphopantetheine</keyword>
<dbReference type="Gene3D" id="3.30.70.250">
    <property type="entry name" value="Malonyl-CoA ACP transacylase, ACP-binding"/>
    <property type="match status" value="1"/>
</dbReference>
<keyword evidence="2" id="KW-0597">Phosphoprotein</keyword>
<dbReference type="SMART" id="SM00825">
    <property type="entry name" value="PKS_KS"/>
    <property type="match status" value="1"/>
</dbReference>
<dbReference type="InterPro" id="IPR032821">
    <property type="entry name" value="PKS_assoc"/>
</dbReference>
<name>A0ABS8YCN6_9BACL</name>
<keyword evidence="3" id="KW-0808">Transferase</keyword>
<proteinExistence type="predicted"/>
<dbReference type="EMBL" id="JAJNBZ010000006">
    <property type="protein sequence ID" value="MCE5169788.1"/>
    <property type="molecule type" value="Genomic_DNA"/>
</dbReference>
<dbReference type="SUPFAM" id="SSF55048">
    <property type="entry name" value="Probable ACP-binding domain of malonyl-CoA ACP transacylase"/>
    <property type="match status" value="1"/>
</dbReference>
<dbReference type="Pfam" id="PF00698">
    <property type="entry name" value="Acyl_transf_1"/>
    <property type="match status" value="1"/>
</dbReference>
<dbReference type="InterPro" id="IPR016036">
    <property type="entry name" value="Malonyl_transacylase_ACP-bd"/>
</dbReference>
<dbReference type="RefSeq" id="WP_233696683.1">
    <property type="nucleotide sequence ID" value="NZ_JAJNBZ010000006.1"/>
</dbReference>
<dbReference type="InterPro" id="IPR016035">
    <property type="entry name" value="Acyl_Trfase/lysoPLipase"/>
</dbReference>
<dbReference type="Gene3D" id="3.30.70.3290">
    <property type="match status" value="1"/>
</dbReference>
<dbReference type="InterPro" id="IPR009081">
    <property type="entry name" value="PP-bd_ACP"/>
</dbReference>
<evidence type="ECO:0000313" key="6">
    <source>
        <dbReference type="EMBL" id="MCE5169788.1"/>
    </source>
</evidence>
<dbReference type="Proteomes" id="UP001199916">
    <property type="component" value="Unassembled WGS sequence"/>
</dbReference>
<dbReference type="PROSITE" id="PS00012">
    <property type="entry name" value="PHOSPHOPANTETHEINE"/>
    <property type="match status" value="1"/>
</dbReference>
<evidence type="ECO:0000256" key="3">
    <source>
        <dbReference type="ARBA" id="ARBA00022679"/>
    </source>
</evidence>
<dbReference type="Gene3D" id="1.10.1240.100">
    <property type="match status" value="1"/>
</dbReference>
<gene>
    <name evidence="6" type="ORF">LQV63_10730</name>
</gene>
<dbReference type="Pfam" id="PF02801">
    <property type="entry name" value="Ketoacyl-synt_C"/>
    <property type="match status" value="1"/>
</dbReference>
<keyword evidence="7" id="KW-1185">Reference proteome</keyword>
<dbReference type="PANTHER" id="PTHR43775:SF51">
    <property type="entry name" value="INACTIVE PHENOLPHTHIOCEROL SYNTHESIS POLYKETIDE SYNTHASE TYPE I PKS1-RELATED"/>
    <property type="match status" value="1"/>
</dbReference>
<evidence type="ECO:0000259" key="5">
    <source>
        <dbReference type="PROSITE" id="PS52004"/>
    </source>
</evidence>
<dbReference type="PROSITE" id="PS50075">
    <property type="entry name" value="CARRIER"/>
    <property type="match status" value="1"/>
</dbReference>
<evidence type="ECO:0000313" key="7">
    <source>
        <dbReference type="Proteomes" id="UP001199916"/>
    </source>
</evidence>
<evidence type="ECO:0000256" key="2">
    <source>
        <dbReference type="ARBA" id="ARBA00022553"/>
    </source>
</evidence>
<dbReference type="SMART" id="SM00827">
    <property type="entry name" value="PKS_AT"/>
    <property type="match status" value="1"/>
</dbReference>
<protein>
    <submittedName>
        <fullName evidence="6">Type I polyketide synthase</fullName>
    </submittedName>
</protein>
<evidence type="ECO:0000256" key="1">
    <source>
        <dbReference type="ARBA" id="ARBA00022450"/>
    </source>
</evidence>
<dbReference type="PROSITE" id="PS00606">
    <property type="entry name" value="KS3_1"/>
    <property type="match status" value="1"/>
</dbReference>
<dbReference type="InterPro" id="IPR020806">
    <property type="entry name" value="PKS_PP-bd"/>
</dbReference>
<feature type="domain" description="Ketosynthase family 3 (KS3)" evidence="5">
    <location>
        <begin position="7"/>
        <end position="433"/>
    </location>
</feature>
<dbReference type="InterPro" id="IPR050091">
    <property type="entry name" value="PKS_NRPS_Biosynth_Enz"/>
</dbReference>
<dbReference type="InterPro" id="IPR018201">
    <property type="entry name" value="Ketoacyl_synth_AS"/>
</dbReference>
<dbReference type="InterPro" id="IPR014030">
    <property type="entry name" value="Ketoacyl_synth_N"/>
</dbReference>
<dbReference type="Gene3D" id="3.40.366.10">
    <property type="entry name" value="Malonyl-Coenzyme A Acyl Carrier Protein, domain 2"/>
    <property type="match status" value="1"/>
</dbReference>
<dbReference type="SUPFAM" id="SSF47336">
    <property type="entry name" value="ACP-like"/>
    <property type="match status" value="1"/>
</dbReference>
<dbReference type="InterPro" id="IPR001227">
    <property type="entry name" value="Ac_transferase_dom_sf"/>
</dbReference>
<dbReference type="PROSITE" id="PS52004">
    <property type="entry name" value="KS3_2"/>
    <property type="match status" value="1"/>
</dbReference>
<dbReference type="Pfam" id="PF00550">
    <property type="entry name" value="PP-binding"/>
    <property type="match status" value="1"/>
</dbReference>
<evidence type="ECO:0000259" key="4">
    <source>
        <dbReference type="PROSITE" id="PS50075"/>
    </source>
</evidence>
<dbReference type="Pfam" id="PF16197">
    <property type="entry name" value="KAsynt_C_assoc"/>
    <property type="match status" value="1"/>
</dbReference>
<dbReference type="CDD" id="cd00833">
    <property type="entry name" value="PKS"/>
    <property type="match status" value="1"/>
</dbReference>
<dbReference type="Pfam" id="PF00109">
    <property type="entry name" value="ketoacyl-synt"/>
    <property type="match status" value="1"/>
</dbReference>
<accession>A0ABS8YCN6</accession>
<dbReference type="InterPro" id="IPR016039">
    <property type="entry name" value="Thiolase-like"/>
</dbReference>
<dbReference type="SUPFAM" id="SSF52151">
    <property type="entry name" value="FabD/lysophospholipase-like"/>
    <property type="match status" value="1"/>
</dbReference>
<dbReference type="PANTHER" id="PTHR43775">
    <property type="entry name" value="FATTY ACID SYNTHASE"/>
    <property type="match status" value="1"/>
</dbReference>
<dbReference type="SMART" id="SM00823">
    <property type="entry name" value="PKS_PP"/>
    <property type="match status" value="1"/>
</dbReference>
<reference evidence="6 7" key="1">
    <citation type="submission" date="2021-11" db="EMBL/GenBank/DDBJ databases">
        <title>Draft genome sequence of Paenibacillus profundus YoMME, a new Gram-positive bacteria with exoelectrogenic properties.</title>
        <authorList>
            <person name="Hubenova Y."/>
            <person name="Hubenova E."/>
            <person name="Manasiev Y."/>
            <person name="Peykov S."/>
            <person name="Mitov M."/>
        </authorList>
    </citation>
    <scope>NUCLEOTIDE SEQUENCE [LARGE SCALE GENOMIC DNA]</scope>
    <source>
        <strain evidence="6 7">YoMME</strain>
    </source>
</reference>